<organism evidence="3 4">
    <name type="scientific">Camelina sativa</name>
    <name type="common">False flax</name>
    <name type="synonym">Myagrum sativum</name>
    <dbReference type="NCBI Taxonomy" id="90675"/>
    <lineage>
        <taxon>Eukaryota</taxon>
        <taxon>Viridiplantae</taxon>
        <taxon>Streptophyta</taxon>
        <taxon>Embryophyta</taxon>
        <taxon>Tracheophyta</taxon>
        <taxon>Spermatophyta</taxon>
        <taxon>Magnoliopsida</taxon>
        <taxon>eudicotyledons</taxon>
        <taxon>Gunneridae</taxon>
        <taxon>Pentapetalae</taxon>
        <taxon>rosids</taxon>
        <taxon>malvids</taxon>
        <taxon>Brassicales</taxon>
        <taxon>Brassicaceae</taxon>
        <taxon>Camelineae</taxon>
        <taxon>Camelina</taxon>
    </lineage>
</organism>
<dbReference type="RefSeq" id="XP_019097502.1">
    <property type="nucleotide sequence ID" value="XM_019241957.1"/>
</dbReference>
<evidence type="ECO:0000313" key="4">
    <source>
        <dbReference type="RefSeq" id="XP_019097502.1"/>
    </source>
</evidence>
<dbReference type="PROSITE" id="PS50104">
    <property type="entry name" value="TIR"/>
    <property type="match status" value="1"/>
</dbReference>
<sequence length="172" mass="19651">MASSSSNVDGDSNHQQQPQHQVFINFRGVQLRLNFMSHLRKALERHGINMFIDTQELMGKDLENLLQRIKESKIAIVVMSSRYTESKWCLNELVKIKECVEAGTLVVFPVFYKVDVRTLREQRGTFGDNFRELVKLHPEREEPWKQALKFLANKTGKKAAVAAAVAATVSTF</sequence>
<dbReference type="PANTHER" id="PTHR32009">
    <property type="entry name" value="TMV RESISTANCE PROTEIN N-LIKE"/>
    <property type="match status" value="1"/>
</dbReference>
<reference evidence="3" key="1">
    <citation type="journal article" date="2014" name="Nat. Commun.">
        <title>The emerging biofuel crop Camelina sativa retains a highly undifferentiated hexaploid genome structure.</title>
        <authorList>
            <person name="Kagale S."/>
            <person name="Koh C."/>
            <person name="Nixon J."/>
            <person name="Bollina V."/>
            <person name="Clarke W.E."/>
            <person name="Tuteja R."/>
            <person name="Spillane C."/>
            <person name="Robinson S.J."/>
            <person name="Links M.G."/>
            <person name="Clarke C."/>
            <person name="Higgins E.E."/>
            <person name="Huebert T."/>
            <person name="Sharpe A.G."/>
            <person name="Parkin I.A."/>
        </authorList>
    </citation>
    <scope>NUCLEOTIDE SEQUENCE [LARGE SCALE GENOMIC DNA]</scope>
    <source>
        <strain evidence="3">cv. DH55</strain>
    </source>
</reference>
<reference evidence="4" key="2">
    <citation type="submission" date="2025-08" db="UniProtKB">
        <authorList>
            <consortium name="RefSeq"/>
        </authorList>
    </citation>
    <scope>IDENTIFICATION</scope>
    <source>
        <tissue evidence="4">Leaf</tissue>
    </source>
</reference>
<keyword evidence="3" id="KW-1185">Reference proteome</keyword>
<name>A0ABM1RER4_CAMSA</name>
<evidence type="ECO:0000259" key="2">
    <source>
        <dbReference type="PROSITE" id="PS50104"/>
    </source>
</evidence>
<dbReference type="Pfam" id="PF01582">
    <property type="entry name" value="TIR"/>
    <property type="match status" value="1"/>
</dbReference>
<proteinExistence type="predicted"/>
<evidence type="ECO:0000313" key="3">
    <source>
        <dbReference type="Proteomes" id="UP000694864"/>
    </source>
</evidence>
<dbReference type="SUPFAM" id="SSF52200">
    <property type="entry name" value="Toll/Interleukin receptor TIR domain"/>
    <property type="match status" value="1"/>
</dbReference>
<dbReference type="SMART" id="SM00255">
    <property type="entry name" value="TIR"/>
    <property type="match status" value="1"/>
</dbReference>
<gene>
    <name evidence="4" type="primary">LOC109125168</name>
</gene>
<dbReference type="InterPro" id="IPR035897">
    <property type="entry name" value="Toll_tir_struct_dom_sf"/>
</dbReference>
<feature type="domain" description="TIR" evidence="2">
    <location>
        <begin position="18"/>
        <end position="172"/>
    </location>
</feature>
<accession>A0ABM1RER4</accession>
<dbReference type="GeneID" id="109125168"/>
<dbReference type="PANTHER" id="PTHR32009:SF109">
    <property type="entry name" value="TOLL-INTERLEUKIN-RESISTANCE (TIR) DOMAIN FAMILY PROTEIN"/>
    <property type="match status" value="1"/>
</dbReference>
<evidence type="ECO:0000256" key="1">
    <source>
        <dbReference type="ARBA" id="ARBA00023027"/>
    </source>
</evidence>
<dbReference type="Gene3D" id="3.40.50.10140">
    <property type="entry name" value="Toll/interleukin-1 receptor homology (TIR) domain"/>
    <property type="match status" value="1"/>
</dbReference>
<protein>
    <submittedName>
        <fullName evidence="4">Disease resistance-like protein CSA1</fullName>
    </submittedName>
</protein>
<dbReference type="InterPro" id="IPR000157">
    <property type="entry name" value="TIR_dom"/>
</dbReference>
<dbReference type="Proteomes" id="UP000694864">
    <property type="component" value="Chromosome 20"/>
</dbReference>
<keyword evidence="1" id="KW-0520">NAD</keyword>